<evidence type="ECO:0000256" key="8">
    <source>
        <dbReference type="RuleBase" id="RU367014"/>
    </source>
</evidence>
<dbReference type="InterPro" id="IPR027417">
    <property type="entry name" value="P-loop_NTPase"/>
</dbReference>
<evidence type="ECO:0000256" key="7">
    <source>
        <dbReference type="ARBA" id="ARBA00049117"/>
    </source>
</evidence>
<feature type="region of interest" description="Disordered" evidence="9">
    <location>
        <begin position="271"/>
        <end position="314"/>
    </location>
</feature>
<dbReference type="GO" id="GO:0009267">
    <property type="term" value="P:cellular response to starvation"/>
    <property type="evidence" value="ECO:0007669"/>
    <property type="project" value="TreeGrafter"/>
</dbReference>
<comment type="subcellular location">
    <subcellularLocation>
        <location evidence="1">Endomembrane system</location>
    </subcellularLocation>
</comment>
<dbReference type="PANTHER" id="PTHR11259:SF2">
    <property type="entry name" value="GH16429P"/>
    <property type="match status" value="1"/>
</dbReference>
<organism evidence="10 11">
    <name type="scientific">Macrolepiota fuliginosa MF-IS2</name>
    <dbReference type="NCBI Taxonomy" id="1400762"/>
    <lineage>
        <taxon>Eukaryota</taxon>
        <taxon>Fungi</taxon>
        <taxon>Dikarya</taxon>
        <taxon>Basidiomycota</taxon>
        <taxon>Agaricomycotina</taxon>
        <taxon>Agaricomycetes</taxon>
        <taxon>Agaricomycetidae</taxon>
        <taxon>Agaricales</taxon>
        <taxon>Agaricineae</taxon>
        <taxon>Agaricaceae</taxon>
        <taxon>Macrolepiota</taxon>
    </lineage>
</organism>
<dbReference type="GO" id="GO:0005525">
    <property type="term" value="F:GTP binding"/>
    <property type="evidence" value="ECO:0007669"/>
    <property type="project" value="UniProtKB-UniRule"/>
</dbReference>
<evidence type="ECO:0000256" key="1">
    <source>
        <dbReference type="ARBA" id="ARBA00004308"/>
    </source>
</evidence>
<keyword evidence="6" id="KW-0472">Membrane</keyword>
<dbReference type="CDD" id="cd11385">
    <property type="entry name" value="RagC_like"/>
    <property type="match status" value="1"/>
</dbReference>
<dbReference type="Proteomes" id="UP000807342">
    <property type="component" value="Unassembled WGS sequence"/>
</dbReference>
<evidence type="ECO:0000256" key="9">
    <source>
        <dbReference type="SAM" id="MobiDB-lite"/>
    </source>
</evidence>
<dbReference type="OrthoDB" id="26136at2759"/>
<dbReference type="InterPro" id="IPR039400">
    <property type="entry name" value="RagC/D"/>
</dbReference>
<keyword evidence="4" id="KW-0378">Hydrolase</keyword>
<dbReference type="GO" id="GO:0003924">
    <property type="term" value="F:GTPase activity"/>
    <property type="evidence" value="ECO:0007669"/>
    <property type="project" value="UniProtKB-UniRule"/>
</dbReference>
<comment type="similarity">
    <text evidence="2 8">Belongs to the GTR/RAG GTP-binding protein family.</text>
</comment>
<evidence type="ECO:0000313" key="11">
    <source>
        <dbReference type="Proteomes" id="UP000807342"/>
    </source>
</evidence>
<feature type="compositionally biased region" description="Low complexity" evidence="9">
    <location>
        <begin position="280"/>
        <end position="304"/>
    </location>
</feature>
<reference evidence="10" key="1">
    <citation type="submission" date="2020-11" db="EMBL/GenBank/DDBJ databases">
        <authorList>
            <consortium name="DOE Joint Genome Institute"/>
            <person name="Ahrendt S."/>
            <person name="Riley R."/>
            <person name="Andreopoulos W."/>
            <person name="Labutti K."/>
            <person name="Pangilinan J."/>
            <person name="Ruiz-Duenas F.J."/>
            <person name="Barrasa J.M."/>
            <person name="Sanchez-Garcia M."/>
            <person name="Camarero S."/>
            <person name="Miyauchi S."/>
            <person name="Serrano A."/>
            <person name="Linde D."/>
            <person name="Babiker R."/>
            <person name="Drula E."/>
            <person name="Ayuso-Fernandez I."/>
            <person name="Pacheco R."/>
            <person name="Padilla G."/>
            <person name="Ferreira P."/>
            <person name="Barriuso J."/>
            <person name="Kellner H."/>
            <person name="Castanera R."/>
            <person name="Alfaro M."/>
            <person name="Ramirez L."/>
            <person name="Pisabarro A.G."/>
            <person name="Kuo A."/>
            <person name="Tritt A."/>
            <person name="Lipzen A."/>
            <person name="He G."/>
            <person name="Yan M."/>
            <person name="Ng V."/>
            <person name="Cullen D."/>
            <person name="Martin F."/>
            <person name="Rosso M.-N."/>
            <person name="Henrissat B."/>
            <person name="Hibbett D."/>
            <person name="Martinez A.T."/>
            <person name="Grigoriev I.V."/>
        </authorList>
    </citation>
    <scope>NUCLEOTIDE SEQUENCE</scope>
    <source>
        <strain evidence="10">MF-IS2</strain>
    </source>
</reference>
<evidence type="ECO:0000256" key="6">
    <source>
        <dbReference type="ARBA" id="ARBA00023136"/>
    </source>
</evidence>
<keyword evidence="5 8" id="KW-0342">GTP-binding</keyword>
<dbReference type="EMBL" id="MU151078">
    <property type="protein sequence ID" value="KAF9451918.1"/>
    <property type="molecule type" value="Genomic_DNA"/>
</dbReference>
<evidence type="ECO:0000256" key="4">
    <source>
        <dbReference type="ARBA" id="ARBA00022801"/>
    </source>
</evidence>
<dbReference type="GO" id="GO:0000329">
    <property type="term" value="C:fungal-type vacuole membrane"/>
    <property type="evidence" value="ECO:0007669"/>
    <property type="project" value="TreeGrafter"/>
</dbReference>
<evidence type="ECO:0000256" key="3">
    <source>
        <dbReference type="ARBA" id="ARBA00022741"/>
    </source>
</evidence>
<keyword evidence="3 8" id="KW-0547">Nucleotide-binding</keyword>
<dbReference type="GO" id="GO:0005634">
    <property type="term" value="C:nucleus"/>
    <property type="evidence" value="ECO:0007669"/>
    <property type="project" value="TreeGrafter"/>
</dbReference>
<evidence type="ECO:0000313" key="10">
    <source>
        <dbReference type="EMBL" id="KAF9451918.1"/>
    </source>
</evidence>
<evidence type="ECO:0000256" key="5">
    <source>
        <dbReference type="ARBA" id="ARBA00023134"/>
    </source>
</evidence>
<sequence>MASNYISYDATASNQRPQRPLLNGTRRSSSVQRTKVLFLGLRRSGKTSIQSVLFKDMPPKQTFYIETTMRITKYPIDTVVPLELWDTPGNATPESIGIPIGQFRSLIFVIDIRDLYNQPITKLVDFVTAAYQSNPDINIEVFVHKSEKLQEDDKIENFRQIQERVTDRLLDLAPEYEGVQPNFYLTSVYDHSLHEAFSRVLHKLIDSLPYLEDMLNVFCANSQSPKAFLFDTKSRLYVATDASPVDSATHNLCCDYLEMLTSFGTLYKSASASPPRHIQPTGPNAPSSSSANGTSSTSSPTASTDALPQRSRKPNKEMFYPSAATSLHPATPGTTLTYHAITSSLALLALVPTAVYEGRRGLLEYNVVFFREGVQEICDVEKETREGG</sequence>
<gene>
    <name evidence="10" type="ORF">P691DRAFT_698390</name>
</gene>
<protein>
    <recommendedName>
        <fullName evidence="8">GTP-binding protein</fullName>
    </recommendedName>
</protein>
<dbReference type="GO" id="GO:0012505">
    <property type="term" value="C:endomembrane system"/>
    <property type="evidence" value="ECO:0007669"/>
    <property type="project" value="UniProtKB-SubCell"/>
</dbReference>
<keyword evidence="11" id="KW-1185">Reference proteome</keyword>
<evidence type="ECO:0000256" key="2">
    <source>
        <dbReference type="ARBA" id="ARBA00007756"/>
    </source>
</evidence>
<dbReference type="PANTHER" id="PTHR11259">
    <property type="entry name" value="RAS-RELATED GTP BINDING RAG/GTR YEAST"/>
    <property type="match status" value="1"/>
</dbReference>
<dbReference type="GO" id="GO:1990131">
    <property type="term" value="C:Gtr1-Gtr2 GTPase complex"/>
    <property type="evidence" value="ECO:0007669"/>
    <property type="project" value="UniProtKB-UniRule"/>
</dbReference>
<feature type="region of interest" description="Disordered" evidence="9">
    <location>
        <begin position="1"/>
        <end position="28"/>
    </location>
</feature>
<dbReference type="Gene3D" id="3.30.450.190">
    <property type="match status" value="1"/>
</dbReference>
<dbReference type="InterPro" id="IPR006762">
    <property type="entry name" value="Gtr1_RagA"/>
</dbReference>
<dbReference type="AlphaFoldDB" id="A0A9P5XJB2"/>
<dbReference type="GO" id="GO:1904263">
    <property type="term" value="P:positive regulation of TORC1 signaling"/>
    <property type="evidence" value="ECO:0007669"/>
    <property type="project" value="TreeGrafter"/>
</dbReference>
<feature type="compositionally biased region" description="Polar residues" evidence="9">
    <location>
        <begin position="1"/>
        <end position="17"/>
    </location>
</feature>
<accession>A0A9P5XJB2</accession>
<name>A0A9P5XJB2_9AGAR</name>
<dbReference type="SUPFAM" id="SSF52540">
    <property type="entry name" value="P-loop containing nucleoside triphosphate hydrolases"/>
    <property type="match status" value="1"/>
</dbReference>
<dbReference type="Pfam" id="PF04670">
    <property type="entry name" value="Gtr1_RagA"/>
    <property type="match status" value="1"/>
</dbReference>
<comment type="catalytic activity">
    <reaction evidence="7">
        <text>GTP + H2O = GDP + phosphate + H(+)</text>
        <dbReference type="Rhea" id="RHEA:19669"/>
        <dbReference type="ChEBI" id="CHEBI:15377"/>
        <dbReference type="ChEBI" id="CHEBI:15378"/>
        <dbReference type="ChEBI" id="CHEBI:37565"/>
        <dbReference type="ChEBI" id="CHEBI:43474"/>
        <dbReference type="ChEBI" id="CHEBI:58189"/>
    </reaction>
    <physiologicalReaction direction="left-to-right" evidence="7">
        <dbReference type="Rhea" id="RHEA:19670"/>
    </physiologicalReaction>
</comment>
<comment type="function">
    <text evidence="8">GTPase involved in activation of the TORC1 signaling pathway, which promotes growth and represses autophagy in nutrient-rich conditions.</text>
</comment>
<comment type="caution">
    <text evidence="10">The sequence shown here is derived from an EMBL/GenBank/DDBJ whole genome shotgun (WGS) entry which is preliminary data.</text>
</comment>
<comment type="subunit">
    <text evidence="8">Component of the GSE complex.</text>
</comment>
<dbReference type="Gene3D" id="3.40.50.300">
    <property type="entry name" value="P-loop containing nucleotide triphosphate hydrolases"/>
    <property type="match status" value="1"/>
</dbReference>
<dbReference type="GO" id="GO:0010507">
    <property type="term" value="P:negative regulation of autophagy"/>
    <property type="evidence" value="ECO:0007669"/>
    <property type="project" value="TreeGrafter"/>
</dbReference>
<proteinExistence type="inferred from homology"/>